<evidence type="ECO:0000313" key="3">
    <source>
        <dbReference type="Proteomes" id="UP001589748"/>
    </source>
</evidence>
<dbReference type="Proteomes" id="UP001589748">
    <property type="component" value="Unassembled WGS sequence"/>
</dbReference>
<dbReference type="SUPFAM" id="SSF47413">
    <property type="entry name" value="lambda repressor-like DNA-binding domains"/>
    <property type="match status" value="1"/>
</dbReference>
<dbReference type="Gene3D" id="1.10.260.40">
    <property type="entry name" value="lambda repressor-like DNA-binding domains"/>
    <property type="match status" value="1"/>
</dbReference>
<organism evidence="2 3">
    <name type="scientific">Kineococcus gynurae</name>
    <dbReference type="NCBI Taxonomy" id="452979"/>
    <lineage>
        <taxon>Bacteria</taxon>
        <taxon>Bacillati</taxon>
        <taxon>Actinomycetota</taxon>
        <taxon>Actinomycetes</taxon>
        <taxon>Kineosporiales</taxon>
        <taxon>Kineosporiaceae</taxon>
        <taxon>Kineococcus</taxon>
    </lineage>
</organism>
<protein>
    <submittedName>
        <fullName evidence="2">Helix-turn-helix domain-containing protein</fullName>
    </submittedName>
</protein>
<reference evidence="2 3" key="1">
    <citation type="submission" date="2024-09" db="EMBL/GenBank/DDBJ databases">
        <authorList>
            <person name="Sun Q."/>
            <person name="Mori K."/>
        </authorList>
    </citation>
    <scope>NUCLEOTIDE SEQUENCE [LARGE SCALE GENOMIC DNA]</scope>
    <source>
        <strain evidence="2 3">TISTR 1856</strain>
    </source>
</reference>
<sequence>MRGYDEALTVGERVAWYRRRRGLSQEVLAGLVDRTADWLSKVENGRIQLDRLSVIHQLAQTLDVSLGDLIGDPQLMDWSADTQRRTIPALREVLFDYSQLLPTRGYDSDVDPDVGALTSQVADLWSAYQGSRFGYVTTQLPAVLRQGQVASDMSHGRDRNTVTGQLALAYQVAAATLTKVGESELSFICADRGVRLAEESEDLTVVDSLLRSVAHALLANARYDEAVRVVDSGLMRLQPTAGQATPSRLSMLGSLLLVAAMAAARADDPAEARGRLKQAEHHARRLGADANHLWSAFGPTNVAIHRVSIAMEVGDVQVAADLGPRVNTAAMPVERRVRHALEVARAFTSLNQADEGLRMLLTAEQDAPEQVRHHFLTRQLVTTWMRTGRSQPSPELRRLAERLHVA</sequence>
<name>A0ABV5LU68_9ACTN</name>
<dbReference type="InterPro" id="IPR001387">
    <property type="entry name" value="Cro/C1-type_HTH"/>
</dbReference>
<accession>A0ABV5LU68</accession>
<dbReference type="CDD" id="cd00093">
    <property type="entry name" value="HTH_XRE"/>
    <property type="match status" value="1"/>
</dbReference>
<dbReference type="Pfam" id="PF13560">
    <property type="entry name" value="HTH_31"/>
    <property type="match status" value="1"/>
</dbReference>
<evidence type="ECO:0000259" key="1">
    <source>
        <dbReference type="PROSITE" id="PS50943"/>
    </source>
</evidence>
<feature type="domain" description="HTH cro/C1-type" evidence="1">
    <location>
        <begin position="17"/>
        <end position="69"/>
    </location>
</feature>
<dbReference type="EMBL" id="JBHMDM010000005">
    <property type="protein sequence ID" value="MFB9377605.1"/>
    <property type="molecule type" value="Genomic_DNA"/>
</dbReference>
<dbReference type="PROSITE" id="PS50943">
    <property type="entry name" value="HTH_CROC1"/>
    <property type="match status" value="1"/>
</dbReference>
<proteinExistence type="predicted"/>
<comment type="caution">
    <text evidence="2">The sequence shown here is derived from an EMBL/GenBank/DDBJ whole genome shotgun (WGS) entry which is preliminary data.</text>
</comment>
<evidence type="ECO:0000313" key="2">
    <source>
        <dbReference type="EMBL" id="MFB9377605.1"/>
    </source>
</evidence>
<dbReference type="InterPro" id="IPR010982">
    <property type="entry name" value="Lambda_DNA-bd_dom_sf"/>
</dbReference>
<gene>
    <name evidence="2" type="ORF">ACFFVI_11560</name>
</gene>
<keyword evidence="3" id="KW-1185">Reference proteome</keyword>
<dbReference type="RefSeq" id="WP_380138834.1">
    <property type="nucleotide sequence ID" value="NZ_JBHLUI010000010.1"/>
</dbReference>
<dbReference type="SMART" id="SM00530">
    <property type="entry name" value="HTH_XRE"/>
    <property type="match status" value="1"/>
</dbReference>